<organism evidence="1">
    <name type="scientific">Arundo donax</name>
    <name type="common">Giant reed</name>
    <name type="synonym">Donax arundinaceus</name>
    <dbReference type="NCBI Taxonomy" id="35708"/>
    <lineage>
        <taxon>Eukaryota</taxon>
        <taxon>Viridiplantae</taxon>
        <taxon>Streptophyta</taxon>
        <taxon>Embryophyta</taxon>
        <taxon>Tracheophyta</taxon>
        <taxon>Spermatophyta</taxon>
        <taxon>Magnoliopsida</taxon>
        <taxon>Liliopsida</taxon>
        <taxon>Poales</taxon>
        <taxon>Poaceae</taxon>
        <taxon>PACMAD clade</taxon>
        <taxon>Arundinoideae</taxon>
        <taxon>Arundineae</taxon>
        <taxon>Arundo</taxon>
    </lineage>
</organism>
<dbReference type="AlphaFoldDB" id="A0A0A9FMK7"/>
<reference evidence="1" key="2">
    <citation type="journal article" date="2015" name="Data Brief">
        <title>Shoot transcriptome of the giant reed, Arundo donax.</title>
        <authorList>
            <person name="Barrero R.A."/>
            <person name="Guerrero F.D."/>
            <person name="Moolhuijzen P."/>
            <person name="Goolsby J.A."/>
            <person name="Tidwell J."/>
            <person name="Bellgard S.E."/>
            <person name="Bellgard M.I."/>
        </authorList>
    </citation>
    <scope>NUCLEOTIDE SEQUENCE</scope>
    <source>
        <tissue evidence="1">Shoot tissue taken approximately 20 cm above the soil surface</tissue>
    </source>
</reference>
<dbReference type="EMBL" id="GBRH01185397">
    <property type="protein sequence ID" value="JAE12499.1"/>
    <property type="molecule type" value="Transcribed_RNA"/>
</dbReference>
<name>A0A0A9FMK7_ARUDO</name>
<evidence type="ECO:0000313" key="1">
    <source>
        <dbReference type="EMBL" id="JAE12499.1"/>
    </source>
</evidence>
<sequence length="52" mass="6198">MDLRKWEIALWNRSVNRRSPMSSGGEFAIGACLHWSPHHRRRGHRTTRRRSS</sequence>
<accession>A0A0A9FMK7</accession>
<protein>
    <submittedName>
        <fullName evidence="1">Uncharacterized protein</fullName>
    </submittedName>
</protein>
<reference evidence="1" key="1">
    <citation type="submission" date="2014-09" db="EMBL/GenBank/DDBJ databases">
        <authorList>
            <person name="Magalhaes I.L.F."/>
            <person name="Oliveira U."/>
            <person name="Santos F.R."/>
            <person name="Vidigal T.H.D.A."/>
            <person name="Brescovit A.D."/>
            <person name="Santos A.J."/>
        </authorList>
    </citation>
    <scope>NUCLEOTIDE SEQUENCE</scope>
    <source>
        <tissue evidence="1">Shoot tissue taken approximately 20 cm above the soil surface</tissue>
    </source>
</reference>
<proteinExistence type="predicted"/>